<organism evidence="2 3">
    <name type="scientific">Deinococcus rhizophilus</name>
    <dbReference type="NCBI Taxonomy" id="3049544"/>
    <lineage>
        <taxon>Bacteria</taxon>
        <taxon>Thermotogati</taxon>
        <taxon>Deinococcota</taxon>
        <taxon>Deinococci</taxon>
        <taxon>Deinococcales</taxon>
        <taxon>Deinococcaceae</taxon>
        <taxon>Deinococcus</taxon>
    </lineage>
</organism>
<proteinExistence type="predicted"/>
<dbReference type="EMBL" id="JASNGB010000022">
    <property type="protein sequence ID" value="MDL2343410.1"/>
    <property type="molecule type" value="Genomic_DNA"/>
</dbReference>
<evidence type="ECO:0000313" key="3">
    <source>
        <dbReference type="Proteomes" id="UP001302059"/>
    </source>
</evidence>
<dbReference type="Proteomes" id="UP001302059">
    <property type="component" value="Unassembled WGS sequence"/>
</dbReference>
<evidence type="ECO:0000256" key="1">
    <source>
        <dbReference type="SAM" id="MobiDB-lite"/>
    </source>
</evidence>
<gene>
    <name evidence="2" type="ORF">QOL99_04505</name>
</gene>
<dbReference type="RefSeq" id="WP_285521799.1">
    <property type="nucleotide sequence ID" value="NZ_JASNGB010000022.1"/>
</dbReference>
<sequence>MLTTAQLAARVQMASLPEGEYNLTHPHLGRLNLAYPEVRVGLRLADRPHRDPLVEANWIIIECQTDSLDLRRGLLALAEAYQWRSEQEDPPHTPVQHDAPIEENVSLEGDTAPVPADASPTHESPGDQVLSTTIGTAQPISPDLEEVLIQYLGAQLLRSLRHAPDDLAPWWATVSQSPAMLSAIARAHRLIIDQEAPRKGCGKLLTSRE</sequence>
<reference evidence="2 3" key="1">
    <citation type="submission" date="2023-05" db="EMBL/GenBank/DDBJ databases">
        <authorList>
            <person name="Gao F."/>
        </authorList>
    </citation>
    <scope>NUCLEOTIDE SEQUENCE [LARGE SCALE GENOMIC DNA]</scope>
    <source>
        <strain evidence="2 3">MIMF12</strain>
    </source>
</reference>
<comment type="caution">
    <text evidence="2">The sequence shown here is derived from an EMBL/GenBank/DDBJ whole genome shotgun (WGS) entry which is preliminary data.</text>
</comment>
<feature type="region of interest" description="Disordered" evidence="1">
    <location>
        <begin position="109"/>
        <end position="130"/>
    </location>
</feature>
<name>A0ABT7JEC7_9DEIO</name>
<evidence type="ECO:0000313" key="2">
    <source>
        <dbReference type="EMBL" id="MDL2343410.1"/>
    </source>
</evidence>
<keyword evidence="3" id="KW-1185">Reference proteome</keyword>
<protein>
    <submittedName>
        <fullName evidence="2">Uncharacterized protein</fullName>
    </submittedName>
</protein>
<accession>A0ABT7JEC7</accession>